<feature type="compositionally biased region" description="Polar residues" evidence="1">
    <location>
        <begin position="81"/>
        <end position="91"/>
    </location>
</feature>
<dbReference type="GO" id="GO:0006357">
    <property type="term" value="P:regulation of transcription by RNA polymerase II"/>
    <property type="evidence" value="ECO:0007669"/>
    <property type="project" value="TreeGrafter"/>
</dbReference>
<dbReference type="InterPro" id="IPR053031">
    <property type="entry name" value="Cuticle_assoc_protein"/>
</dbReference>
<keyword evidence="3" id="KW-1185">Reference proteome</keyword>
<evidence type="ECO:0000313" key="2">
    <source>
        <dbReference type="EMBL" id="KAG8088760.1"/>
    </source>
</evidence>
<proteinExistence type="predicted"/>
<sequence length="175" mass="19417">MRRKLPQLLSVIPTNASVLSNNEVDGPSINDELRLLGGTKDDEVDLGMERKELLGGHNSADPINIGGDAEDGGVAAGQEDSTQGSQKRSRFTTSDVWNDFKKIFKVIGGKNVRYEPKCNHCSHVYSALSIGDTGHLLRHRSKCQVSIQDNRIHAWPRRSGPTPRTLHARPRRFTH</sequence>
<accession>A0A8J5WF09</accession>
<dbReference type="SMART" id="SM00614">
    <property type="entry name" value="ZnF_BED"/>
    <property type="match status" value="1"/>
</dbReference>
<dbReference type="GO" id="GO:1990837">
    <property type="term" value="F:sequence-specific double-stranded DNA binding"/>
    <property type="evidence" value="ECO:0007669"/>
    <property type="project" value="TreeGrafter"/>
</dbReference>
<comment type="caution">
    <text evidence="2">The sequence shown here is derived from an EMBL/GenBank/DDBJ whole genome shotgun (WGS) entry which is preliminary data.</text>
</comment>
<reference evidence="2" key="1">
    <citation type="journal article" date="2021" name="bioRxiv">
        <title>Whole Genome Assembly and Annotation of Northern Wild Rice, Zizania palustris L., Supports a Whole Genome Duplication in the Zizania Genus.</title>
        <authorList>
            <person name="Haas M."/>
            <person name="Kono T."/>
            <person name="Macchietto M."/>
            <person name="Millas R."/>
            <person name="McGilp L."/>
            <person name="Shao M."/>
            <person name="Duquette J."/>
            <person name="Hirsch C.N."/>
            <person name="Kimball J."/>
        </authorList>
    </citation>
    <scope>NUCLEOTIDE SEQUENCE</scope>
    <source>
        <tissue evidence="2">Fresh leaf tissue</tissue>
    </source>
</reference>
<dbReference type="OrthoDB" id="677341at2759"/>
<evidence type="ECO:0000313" key="3">
    <source>
        <dbReference type="Proteomes" id="UP000729402"/>
    </source>
</evidence>
<evidence type="ECO:0000256" key="1">
    <source>
        <dbReference type="SAM" id="MobiDB-lite"/>
    </source>
</evidence>
<reference evidence="2" key="2">
    <citation type="submission" date="2021-02" db="EMBL/GenBank/DDBJ databases">
        <authorList>
            <person name="Kimball J.A."/>
            <person name="Haas M.W."/>
            <person name="Macchietto M."/>
            <person name="Kono T."/>
            <person name="Duquette J."/>
            <person name="Shao M."/>
        </authorList>
    </citation>
    <scope>NUCLEOTIDE SEQUENCE</scope>
    <source>
        <tissue evidence="2">Fresh leaf tissue</tissue>
    </source>
</reference>
<dbReference type="PANTHER" id="PTHR34396">
    <property type="entry name" value="OS03G0264950 PROTEIN-RELATED"/>
    <property type="match status" value="1"/>
</dbReference>
<gene>
    <name evidence="2" type="ORF">GUJ93_ZPchr0010g7511</name>
</gene>
<protein>
    <recommendedName>
        <fullName evidence="4">BED-type domain-containing protein</fullName>
    </recommendedName>
</protein>
<feature type="compositionally biased region" description="Basic residues" evidence="1">
    <location>
        <begin position="166"/>
        <end position="175"/>
    </location>
</feature>
<dbReference type="Proteomes" id="UP000729402">
    <property type="component" value="Unassembled WGS sequence"/>
</dbReference>
<dbReference type="GO" id="GO:0005634">
    <property type="term" value="C:nucleus"/>
    <property type="evidence" value="ECO:0007669"/>
    <property type="project" value="TreeGrafter"/>
</dbReference>
<evidence type="ECO:0008006" key="4">
    <source>
        <dbReference type="Google" id="ProtNLM"/>
    </source>
</evidence>
<organism evidence="2 3">
    <name type="scientific">Zizania palustris</name>
    <name type="common">Northern wild rice</name>
    <dbReference type="NCBI Taxonomy" id="103762"/>
    <lineage>
        <taxon>Eukaryota</taxon>
        <taxon>Viridiplantae</taxon>
        <taxon>Streptophyta</taxon>
        <taxon>Embryophyta</taxon>
        <taxon>Tracheophyta</taxon>
        <taxon>Spermatophyta</taxon>
        <taxon>Magnoliopsida</taxon>
        <taxon>Liliopsida</taxon>
        <taxon>Poales</taxon>
        <taxon>Poaceae</taxon>
        <taxon>BOP clade</taxon>
        <taxon>Oryzoideae</taxon>
        <taxon>Oryzeae</taxon>
        <taxon>Zizaniinae</taxon>
        <taxon>Zizania</taxon>
    </lineage>
</organism>
<feature type="region of interest" description="Disordered" evidence="1">
    <location>
        <begin position="53"/>
        <end position="91"/>
    </location>
</feature>
<dbReference type="AlphaFoldDB" id="A0A8J5WF09"/>
<dbReference type="PANTHER" id="PTHR34396:SF25">
    <property type="entry name" value="BOUNDARY ELEMENT ASSOCIATED FACTOR"/>
    <property type="match status" value="1"/>
</dbReference>
<feature type="region of interest" description="Disordered" evidence="1">
    <location>
        <begin position="155"/>
        <end position="175"/>
    </location>
</feature>
<name>A0A8J5WF09_ZIZPA</name>
<dbReference type="EMBL" id="JAAALK010000082">
    <property type="protein sequence ID" value="KAG8088760.1"/>
    <property type="molecule type" value="Genomic_DNA"/>
</dbReference>